<sequence>MIINKKIAFLSLAIIAIFSLAVTVRAESGNDNGKSEDGQDMMDEGSQDRGVQMMRNADFGTSTDEDASDNGSDESSEVRDRNATSSERSQGEEHRSEMSDIMEKLGKIADRDARVGDDLDEIVKELKEAEEKTAKAIDEVEKRDSLKTFFFGTDYKNLGELRSTMMTTENHIERLTRAMVSTTDATVRSGLSAQIEALKNTASSTEVFIRDNEGKFSLFGWFVRIFQN</sequence>
<proteinExistence type="predicted"/>
<feature type="compositionally biased region" description="Acidic residues" evidence="1">
    <location>
        <begin position="63"/>
        <end position="75"/>
    </location>
</feature>
<dbReference type="AlphaFoldDB" id="A0A2M8LBC3"/>
<feature type="region of interest" description="Disordered" evidence="1">
    <location>
        <begin position="59"/>
        <end position="98"/>
    </location>
</feature>
<organism evidence="3 4">
    <name type="scientific">Candidatus Taylorbacteria bacterium CG10_big_fil_rev_8_21_14_0_10_41_48</name>
    <dbReference type="NCBI Taxonomy" id="1975024"/>
    <lineage>
        <taxon>Bacteria</taxon>
        <taxon>Candidatus Tayloriibacteriota</taxon>
    </lineage>
</organism>
<gene>
    <name evidence="3" type="ORF">COV01_03755</name>
</gene>
<protein>
    <recommendedName>
        <fullName evidence="5">DUF5667 domain-containing protein</fullName>
    </recommendedName>
</protein>
<evidence type="ECO:0000256" key="2">
    <source>
        <dbReference type="SAM" id="SignalP"/>
    </source>
</evidence>
<feature type="compositionally biased region" description="Basic and acidic residues" evidence="1">
    <location>
        <begin position="89"/>
        <end position="98"/>
    </location>
</feature>
<reference evidence="4" key="1">
    <citation type="submission" date="2017-09" db="EMBL/GenBank/DDBJ databases">
        <title>Depth-based differentiation of microbial function through sediment-hosted aquifers and enrichment of novel symbionts in the deep terrestrial subsurface.</title>
        <authorList>
            <person name="Probst A.J."/>
            <person name="Ladd B."/>
            <person name="Jarett J.K."/>
            <person name="Geller-Mcgrath D.E."/>
            <person name="Sieber C.M.K."/>
            <person name="Emerson J.B."/>
            <person name="Anantharaman K."/>
            <person name="Thomas B.C."/>
            <person name="Malmstrom R."/>
            <person name="Stieglmeier M."/>
            <person name="Klingl A."/>
            <person name="Woyke T."/>
            <person name="Ryan C.M."/>
            <person name="Banfield J.F."/>
        </authorList>
    </citation>
    <scope>NUCLEOTIDE SEQUENCE [LARGE SCALE GENOMIC DNA]</scope>
</reference>
<dbReference type="Proteomes" id="UP000228700">
    <property type="component" value="Unassembled WGS sequence"/>
</dbReference>
<evidence type="ECO:0000313" key="3">
    <source>
        <dbReference type="EMBL" id="PJE73927.1"/>
    </source>
</evidence>
<feature type="chain" id="PRO_5014831665" description="DUF5667 domain-containing protein" evidence="2">
    <location>
        <begin position="22"/>
        <end position="228"/>
    </location>
</feature>
<feature type="signal peptide" evidence="2">
    <location>
        <begin position="1"/>
        <end position="21"/>
    </location>
</feature>
<keyword evidence="2" id="KW-0732">Signal</keyword>
<evidence type="ECO:0000256" key="1">
    <source>
        <dbReference type="SAM" id="MobiDB-lite"/>
    </source>
</evidence>
<name>A0A2M8LBC3_9BACT</name>
<evidence type="ECO:0008006" key="5">
    <source>
        <dbReference type="Google" id="ProtNLM"/>
    </source>
</evidence>
<accession>A0A2M8LBC3</accession>
<dbReference type="EMBL" id="PFEQ01000014">
    <property type="protein sequence ID" value="PJE73927.1"/>
    <property type="molecule type" value="Genomic_DNA"/>
</dbReference>
<comment type="caution">
    <text evidence="3">The sequence shown here is derived from an EMBL/GenBank/DDBJ whole genome shotgun (WGS) entry which is preliminary data.</text>
</comment>
<evidence type="ECO:0000313" key="4">
    <source>
        <dbReference type="Proteomes" id="UP000228700"/>
    </source>
</evidence>